<dbReference type="AlphaFoldDB" id="A0A2P2IHH3"/>
<proteinExistence type="predicted"/>
<sequence length="66" mass="7763">MLYALIFTDLEISFLFGFVCSFLSRFLSPLLYWRASFYPYFLASRFFMVIPSSLFQDLLRISLAGL</sequence>
<feature type="transmembrane region" description="Helical" evidence="1">
    <location>
        <begin position="12"/>
        <end position="31"/>
    </location>
</feature>
<keyword evidence="1" id="KW-0812">Transmembrane</keyword>
<keyword evidence="1" id="KW-1133">Transmembrane helix</keyword>
<evidence type="ECO:0000313" key="2">
    <source>
        <dbReference type="EMBL" id="MBW80683.1"/>
    </source>
</evidence>
<reference evidence="2" key="1">
    <citation type="submission" date="2018-02" db="EMBL/GenBank/DDBJ databases">
        <title>Rhizophora mucronata_Transcriptome.</title>
        <authorList>
            <person name="Meera S.P."/>
            <person name="Sreeshan A."/>
            <person name="Augustine A."/>
        </authorList>
    </citation>
    <scope>NUCLEOTIDE SEQUENCE</scope>
    <source>
        <tissue evidence="2">Leaf</tissue>
    </source>
</reference>
<organism evidence="2">
    <name type="scientific">Rhizophora mucronata</name>
    <name type="common">Asiatic mangrove</name>
    <dbReference type="NCBI Taxonomy" id="61149"/>
    <lineage>
        <taxon>Eukaryota</taxon>
        <taxon>Viridiplantae</taxon>
        <taxon>Streptophyta</taxon>
        <taxon>Embryophyta</taxon>
        <taxon>Tracheophyta</taxon>
        <taxon>Spermatophyta</taxon>
        <taxon>Magnoliopsida</taxon>
        <taxon>eudicotyledons</taxon>
        <taxon>Gunneridae</taxon>
        <taxon>Pentapetalae</taxon>
        <taxon>rosids</taxon>
        <taxon>fabids</taxon>
        <taxon>Malpighiales</taxon>
        <taxon>Rhizophoraceae</taxon>
        <taxon>Rhizophora</taxon>
    </lineage>
</organism>
<name>A0A2P2IHH3_RHIMU</name>
<dbReference type="EMBL" id="GGEC01000200">
    <property type="protein sequence ID" value="MBW80683.1"/>
    <property type="molecule type" value="Transcribed_RNA"/>
</dbReference>
<keyword evidence="1" id="KW-0472">Membrane</keyword>
<protein>
    <submittedName>
        <fullName evidence="2">Uncharacterized protein</fullName>
    </submittedName>
</protein>
<accession>A0A2P2IHH3</accession>
<evidence type="ECO:0000256" key="1">
    <source>
        <dbReference type="SAM" id="Phobius"/>
    </source>
</evidence>